<dbReference type="EMBL" id="SNRW01015067">
    <property type="protein sequence ID" value="KAA6370778.1"/>
    <property type="molecule type" value="Genomic_DNA"/>
</dbReference>
<sequence length="725" mass="79894">FSYSKSEDDALLLLKADKNELIDAYSQIEDDALLLLKANIADLTNYTDLTTVQTVTGLKQLNIIDISSVSKLSKNDASILLAGGGDMLVSSLITQPQLQKVRHIATGKSKAYVFTIQGELNDWMAVQENLAKFVIEDNLHIVDKEVTDYQCDGTDLKVLETELPDMSNVIITLGTATIGDNAITDISIDGNTLTPAKNKNFVDTDNDQSISGQKTFNTTNHLVGIIIKIYDNSNVVCIGGGVGSIADIQSVQYLETKDDALMLLKADKTQLIDSYTKGETNNLLNNTADNGVSNSKSETYARNKVYTKGEDDALLLLKAYKSQLIDSYPKSEDDALLLLKADKTQLIDSYPKLETNNLLGNKANQSTTSTKTETDQLIQQINVRDVDLTDYYNKTKADELQDEKADTTELSSYDTLGTTQTINANKTYNNSCRFVSSMDGMSTVTGSSFIKSCADNTVVFLRAGRTKPIAEFGGSVDDSNYVKKTGQALQLIEGYLIRCGSVISFENLQQSQYITKSDANYGFVQKEIKELQLIYVALRRDEDEVSISSDEVDYLTRAEIYNGFVSRSDSQTIYGTKTFNTNVNASRFAKTCKDGISVLLPGRGDRLLSSFGGVQVEDITDLIVSLNSNITFYYLKLARIGNFYNLMKEIQSKTQINTTTAAMICSIGTISNSISPPTSSRNTYLISLTTKRKTLTCVRSFRNIRIITDSTEARSINDDVGLQYS</sequence>
<feature type="non-terminal residue" evidence="1">
    <location>
        <position position="1"/>
    </location>
</feature>
<dbReference type="AlphaFoldDB" id="A0A5J4UJQ2"/>
<accession>A0A5J4UJQ2</accession>
<dbReference type="Proteomes" id="UP000324800">
    <property type="component" value="Unassembled WGS sequence"/>
</dbReference>
<name>A0A5J4UJQ2_9EUKA</name>
<organism evidence="1 2">
    <name type="scientific">Streblomastix strix</name>
    <dbReference type="NCBI Taxonomy" id="222440"/>
    <lineage>
        <taxon>Eukaryota</taxon>
        <taxon>Metamonada</taxon>
        <taxon>Preaxostyla</taxon>
        <taxon>Oxymonadida</taxon>
        <taxon>Streblomastigidae</taxon>
        <taxon>Streblomastix</taxon>
    </lineage>
</organism>
<gene>
    <name evidence="1" type="ORF">EZS28_033694</name>
</gene>
<evidence type="ECO:0000313" key="2">
    <source>
        <dbReference type="Proteomes" id="UP000324800"/>
    </source>
</evidence>
<evidence type="ECO:0000313" key="1">
    <source>
        <dbReference type="EMBL" id="KAA6370778.1"/>
    </source>
</evidence>
<comment type="caution">
    <text evidence="1">The sequence shown here is derived from an EMBL/GenBank/DDBJ whole genome shotgun (WGS) entry which is preliminary data.</text>
</comment>
<protein>
    <submittedName>
        <fullName evidence="1">Uncharacterized protein</fullName>
    </submittedName>
</protein>
<reference evidence="1 2" key="1">
    <citation type="submission" date="2019-03" db="EMBL/GenBank/DDBJ databases">
        <title>Single cell metagenomics reveals metabolic interactions within the superorganism composed of flagellate Streblomastix strix and complex community of Bacteroidetes bacteria on its surface.</title>
        <authorList>
            <person name="Treitli S.C."/>
            <person name="Kolisko M."/>
            <person name="Husnik F."/>
            <person name="Keeling P."/>
            <person name="Hampl V."/>
        </authorList>
    </citation>
    <scope>NUCLEOTIDE SEQUENCE [LARGE SCALE GENOMIC DNA]</scope>
    <source>
        <strain evidence="1">ST1C</strain>
    </source>
</reference>
<proteinExistence type="predicted"/>